<keyword evidence="4" id="KW-0997">Cell inner membrane</keyword>
<evidence type="ECO:0000256" key="7">
    <source>
        <dbReference type="ARBA" id="ARBA00023136"/>
    </source>
</evidence>
<feature type="transmembrane region" description="Helical" evidence="9">
    <location>
        <begin position="84"/>
        <end position="102"/>
    </location>
</feature>
<dbReference type="PATRIC" id="fig|1565605.3.peg.975"/>
<dbReference type="EMBL" id="CP010554">
    <property type="protein sequence ID" value="AJP47942.1"/>
    <property type="molecule type" value="Genomic_DNA"/>
</dbReference>
<comment type="similarity">
    <text evidence="8">Belongs to the TsuA/YedE (TC 9.B.102) family.</text>
</comment>
<evidence type="ECO:0000256" key="2">
    <source>
        <dbReference type="ARBA" id="ARBA00022448"/>
    </source>
</evidence>
<evidence type="ECO:0000256" key="1">
    <source>
        <dbReference type="ARBA" id="ARBA00004429"/>
    </source>
</evidence>
<evidence type="ECO:0000313" key="11">
    <source>
        <dbReference type="Proteomes" id="UP000061603"/>
    </source>
</evidence>
<dbReference type="InterPro" id="IPR007272">
    <property type="entry name" value="Sulf_transp_TsuA/YedE"/>
</dbReference>
<keyword evidence="3" id="KW-1003">Cell membrane</keyword>
<keyword evidence="11" id="KW-1185">Reference proteome</keyword>
<evidence type="ECO:0000256" key="9">
    <source>
        <dbReference type="SAM" id="Phobius"/>
    </source>
</evidence>
<keyword evidence="5 9" id="KW-0812">Transmembrane</keyword>
<protein>
    <submittedName>
        <fullName evidence="10">YeeE/YedE</fullName>
    </submittedName>
</protein>
<feature type="transmembrane region" description="Helical" evidence="9">
    <location>
        <begin position="53"/>
        <end position="72"/>
    </location>
</feature>
<dbReference type="KEGG" id="rbu:PG1C_04635"/>
<evidence type="ECO:0000313" key="10">
    <source>
        <dbReference type="EMBL" id="AJP47942.1"/>
    </source>
</evidence>
<dbReference type="HOGENOM" id="CLU_122700_1_0_4"/>
<sequence>MTIDTVHFTPIAALFGGLLIGAAAALFMLINGRIAGVSGIMGGLLRPVAGNTLWRFAFVFGLLLAPVLYGAFATLPEIQLDSGYPMLIVAGLLVGIGTRYGAGCTSGHGICGISRLSPRSIVATLLFMVAGMATVFALRHLLGVTSA</sequence>
<accession>A0A0C5IYW1</accession>
<evidence type="ECO:0000256" key="3">
    <source>
        <dbReference type="ARBA" id="ARBA00022475"/>
    </source>
</evidence>
<dbReference type="Proteomes" id="UP000061603">
    <property type="component" value="Chromosome"/>
</dbReference>
<dbReference type="STRING" id="1565605.PG1C_04635"/>
<dbReference type="AlphaFoldDB" id="A0A0C5IYW1"/>
<proteinExistence type="inferred from homology"/>
<evidence type="ECO:0000256" key="8">
    <source>
        <dbReference type="ARBA" id="ARBA00035655"/>
    </source>
</evidence>
<dbReference type="PANTHER" id="PTHR30574:SF1">
    <property type="entry name" value="SULPHUR TRANSPORT DOMAIN-CONTAINING PROTEIN"/>
    <property type="match status" value="1"/>
</dbReference>
<reference evidence="10 11" key="1">
    <citation type="journal article" date="2015" name="Genome Announc.">
        <title>Complete Genome Sequence of a Novel Bacterium within the Family Rhodocyclaceae That Degrades Polycyclic Aromatic Hydrocarbons.</title>
        <authorList>
            <person name="Singleton D.R."/>
            <person name="Dickey A.N."/>
            <person name="Scholl E.H."/>
            <person name="Wright F.A."/>
            <person name="Aitken M.D."/>
        </authorList>
    </citation>
    <scope>NUCLEOTIDE SEQUENCE [LARGE SCALE GENOMIC DNA]</scope>
    <source>
        <strain evidence="11">PG1-Ca6</strain>
    </source>
</reference>
<feature type="transmembrane region" description="Helical" evidence="9">
    <location>
        <begin position="12"/>
        <end position="32"/>
    </location>
</feature>
<dbReference type="Pfam" id="PF04143">
    <property type="entry name" value="Sulf_transp"/>
    <property type="match status" value="1"/>
</dbReference>
<keyword evidence="6 9" id="KW-1133">Transmembrane helix</keyword>
<evidence type="ECO:0000256" key="4">
    <source>
        <dbReference type="ARBA" id="ARBA00022519"/>
    </source>
</evidence>
<dbReference type="PANTHER" id="PTHR30574">
    <property type="entry name" value="INNER MEMBRANE PROTEIN YEDE"/>
    <property type="match status" value="1"/>
</dbReference>
<organism evidence="10 11">
    <name type="scientific">Rugosibacter aromaticivorans</name>
    <dbReference type="NCBI Taxonomy" id="1565605"/>
    <lineage>
        <taxon>Bacteria</taxon>
        <taxon>Pseudomonadati</taxon>
        <taxon>Pseudomonadota</taxon>
        <taxon>Betaproteobacteria</taxon>
        <taxon>Nitrosomonadales</taxon>
        <taxon>Sterolibacteriaceae</taxon>
        <taxon>Rugosibacter</taxon>
    </lineage>
</organism>
<keyword evidence="7 9" id="KW-0472">Membrane</keyword>
<keyword evidence="2" id="KW-0813">Transport</keyword>
<dbReference type="RefSeq" id="WP_202636253.1">
    <property type="nucleotide sequence ID" value="NZ_CP010554.1"/>
</dbReference>
<name>A0A0C5IYW1_9PROT</name>
<dbReference type="GO" id="GO:0005886">
    <property type="term" value="C:plasma membrane"/>
    <property type="evidence" value="ECO:0007669"/>
    <property type="project" value="UniProtKB-SubCell"/>
</dbReference>
<comment type="subcellular location">
    <subcellularLocation>
        <location evidence="1">Cell inner membrane</location>
        <topology evidence="1">Multi-pass membrane protein</topology>
    </subcellularLocation>
</comment>
<evidence type="ECO:0000256" key="5">
    <source>
        <dbReference type="ARBA" id="ARBA00022692"/>
    </source>
</evidence>
<evidence type="ECO:0000256" key="6">
    <source>
        <dbReference type="ARBA" id="ARBA00022989"/>
    </source>
</evidence>
<feature type="transmembrane region" description="Helical" evidence="9">
    <location>
        <begin position="122"/>
        <end position="142"/>
    </location>
</feature>
<gene>
    <name evidence="10" type="ORF">PG1C_04635</name>
</gene>